<dbReference type="RefSeq" id="WP_338176955.1">
    <property type="nucleotide sequence ID" value="NZ_JAEKNQ010000019.1"/>
</dbReference>
<gene>
    <name evidence="2" type="ORF">JF888_04510</name>
</gene>
<accession>A0A934KGH3</accession>
<dbReference type="InterPro" id="IPR023158">
    <property type="entry name" value="YerB-like_sf"/>
</dbReference>
<dbReference type="InterPro" id="IPR035328">
    <property type="entry name" value="DUF3048_C"/>
</dbReference>
<dbReference type="AlphaFoldDB" id="A0A934KGH3"/>
<dbReference type="Gene3D" id="3.50.90.10">
    <property type="entry name" value="YerB-like"/>
    <property type="match status" value="1"/>
</dbReference>
<organism evidence="2 3">
    <name type="scientific">Candidatus Dormiibacter inghamiae</name>
    <dbReference type="NCBI Taxonomy" id="3127013"/>
    <lineage>
        <taxon>Bacteria</taxon>
        <taxon>Bacillati</taxon>
        <taxon>Candidatus Dormiibacterota</taxon>
        <taxon>Candidatus Dormibacteria</taxon>
        <taxon>Candidatus Dormibacterales</taxon>
        <taxon>Candidatus Dormibacteraceae</taxon>
        <taxon>Candidatus Dormiibacter</taxon>
    </lineage>
</organism>
<feature type="domain" description="DUF3048" evidence="1">
    <location>
        <begin position="2"/>
        <end position="75"/>
    </location>
</feature>
<name>A0A934KGH3_9BACT</name>
<protein>
    <submittedName>
        <fullName evidence="2">DUF3048 C-terminal domain-containing protein</fullName>
    </submittedName>
</protein>
<sequence length="79" mass="8405">MVIVLHTKVSVTSIVEDVNGAPGLDYDLDASGQAEFYSLGKKATGTWSSTARKAPLDFKLADGSKLSLPRALVWVDVVP</sequence>
<evidence type="ECO:0000313" key="2">
    <source>
        <dbReference type="EMBL" id="MBJ7602443.1"/>
    </source>
</evidence>
<evidence type="ECO:0000313" key="3">
    <source>
        <dbReference type="Proteomes" id="UP000620075"/>
    </source>
</evidence>
<dbReference type="EMBL" id="JAEKNQ010000019">
    <property type="protein sequence ID" value="MBJ7602443.1"/>
    <property type="molecule type" value="Genomic_DNA"/>
</dbReference>
<proteinExistence type="predicted"/>
<dbReference type="SUPFAM" id="SSF159774">
    <property type="entry name" value="YerB-like"/>
    <property type="match status" value="1"/>
</dbReference>
<evidence type="ECO:0000259" key="1">
    <source>
        <dbReference type="Pfam" id="PF17479"/>
    </source>
</evidence>
<dbReference type="Proteomes" id="UP000620075">
    <property type="component" value="Unassembled WGS sequence"/>
</dbReference>
<dbReference type="Pfam" id="PF17479">
    <property type="entry name" value="DUF3048_C"/>
    <property type="match status" value="1"/>
</dbReference>
<comment type="caution">
    <text evidence="2">The sequence shown here is derived from an EMBL/GenBank/DDBJ whole genome shotgun (WGS) entry which is preliminary data.</text>
</comment>
<reference evidence="2 3" key="1">
    <citation type="submission" date="2020-10" db="EMBL/GenBank/DDBJ databases">
        <title>Ca. Dormibacterota MAGs.</title>
        <authorList>
            <person name="Montgomery K."/>
        </authorList>
    </citation>
    <scope>NUCLEOTIDE SEQUENCE [LARGE SCALE GENOMIC DNA]</scope>
    <source>
        <strain evidence="2">SC8811_S16_3</strain>
    </source>
</reference>